<reference evidence="1" key="1">
    <citation type="submission" date="2014-09" db="EMBL/GenBank/DDBJ databases">
        <authorList>
            <person name="Magalhaes I.L.F."/>
            <person name="Oliveira U."/>
            <person name="Santos F.R."/>
            <person name="Vidigal T.H.D.A."/>
            <person name="Brescovit A.D."/>
            <person name="Santos A.J."/>
        </authorList>
    </citation>
    <scope>NUCLEOTIDE SEQUENCE</scope>
    <source>
        <tissue evidence="1">Shoot tissue taken approximately 20 cm above the soil surface</tissue>
    </source>
</reference>
<dbReference type="EMBL" id="GBRH01176085">
    <property type="protein sequence ID" value="JAE21811.1"/>
    <property type="molecule type" value="Transcribed_RNA"/>
</dbReference>
<organism evidence="1">
    <name type="scientific">Arundo donax</name>
    <name type="common">Giant reed</name>
    <name type="synonym">Donax arundinaceus</name>
    <dbReference type="NCBI Taxonomy" id="35708"/>
    <lineage>
        <taxon>Eukaryota</taxon>
        <taxon>Viridiplantae</taxon>
        <taxon>Streptophyta</taxon>
        <taxon>Embryophyta</taxon>
        <taxon>Tracheophyta</taxon>
        <taxon>Spermatophyta</taxon>
        <taxon>Magnoliopsida</taxon>
        <taxon>Liliopsida</taxon>
        <taxon>Poales</taxon>
        <taxon>Poaceae</taxon>
        <taxon>PACMAD clade</taxon>
        <taxon>Arundinoideae</taxon>
        <taxon>Arundineae</taxon>
        <taxon>Arundo</taxon>
    </lineage>
</organism>
<evidence type="ECO:0000313" key="1">
    <source>
        <dbReference type="EMBL" id="JAE21811.1"/>
    </source>
</evidence>
<dbReference type="AlphaFoldDB" id="A0A0A9GGX3"/>
<accession>A0A0A9GGX3</accession>
<proteinExistence type="predicted"/>
<sequence length="55" mass="6445">MLLCINMLKQLNILNTYTCLSQKEKSKPCCDYLPNYTLSHGICFMRSNRQVLLFV</sequence>
<protein>
    <submittedName>
        <fullName evidence="1">Uncharacterized protein</fullName>
    </submittedName>
</protein>
<name>A0A0A9GGX3_ARUDO</name>
<reference evidence="1" key="2">
    <citation type="journal article" date="2015" name="Data Brief">
        <title>Shoot transcriptome of the giant reed, Arundo donax.</title>
        <authorList>
            <person name="Barrero R.A."/>
            <person name="Guerrero F.D."/>
            <person name="Moolhuijzen P."/>
            <person name="Goolsby J.A."/>
            <person name="Tidwell J."/>
            <person name="Bellgard S.E."/>
            <person name="Bellgard M.I."/>
        </authorList>
    </citation>
    <scope>NUCLEOTIDE SEQUENCE</scope>
    <source>
        <tissue evidence="1">Shoot tissue taken approximately 20 cm above the soil surface</tissue>
    </source>
</reference>